<dbReference type="InterPro" id="IPR007383">
    <property type="entry name" value="DUF445"/>
</dbReference>
<evidence type="ECO:0000256" key="1">
    <source>
        <dbReference type="SAM" id="Phobius"/>
    </source>
</evidence>
<keyword evidence="1" id="KW-1133">Transmembrane helix</keyword>
<dbReference type="RefSeq" id="WP_141189516.1">
    <property type="nucleotide sequence ID" value="NZ_JBHUMR010000008.1"/>
</dbReference>
<keyword evidence="1" id="KW-0472">Membrane</keyword>
<evidence type="ECO:0000313" key="2">
    <source>
        <dbReference type="EMBL" id="MFD2616611.1"/>
    </source>
</evidence>
<reference evidence="3" key="1">
    <citation type="journal article" date="2019" name="Int. J. Syst. Evol. Microbiol.">
        <title>The Global Catalogue of Microorganisms (GCM) 10K type strain sequencing project: providing services to taxonomists for standard genome sequencing and annotation.</title>
        <authorList>
            <consortium name="The Broad Institute Genomics Platform"/>
            <consortium name="The Broad Institute Genome Sequencing Center for Infectious Disease"/>
            <person name="Wu L."/>
            <person name="Ma J."/>
        </authorList>
    </citation>
    <scope>NUCLEOTIDE SEQUENCE [LARGE SCALE GENOMIC DNA]</scope>
    <source>
        <strain evidence="3">TISTR 2241</strain>
    </source>
</reference>
<accession>A0ABW5PP20</accession>
<dbReference type="Pfam" id="PF04286">
    <property type="entry name" value="DUF445"/>
    <property type="match status" value="1"/>
</dbReference>
<organism evidence="2 3">
    <name type="scientific">Terrilactibacillus laevilacticus</name>
    <dbReference type="NCBI Taxonomy" id="1380157"/>
    <lineage>
        <taxon>Bacteria</taxon>
        <taxon>Bacillati</taxon>
        <taxon>Bacillota</taxon>
        <taxon>Bacilli</taxon>
        <taxon>Bacillales</taxon>
        <taxon>Bacillaceae</taxon>
        <taxon>Terrilactibacillus</taxon>
    </lineage>
</organism>
<feature type="transmembrane region" description="Helical" evidence="1">
    <location>
        <begin position="413"/>
        <end position="432"/>
    </location>
</feature>
<dbReference type="Proteomes" id="UP001597458">
    <property type="component" value="Unassembled WGS sequence"/>
</dbReference>
<dbReference type="PANTHER" id="PTHR38442:SF1">
    <property type="entry name" value="INNER MEMBRANE PROTEIN"/>
    <property type="match status" value="1"/>
</dbReference>
<comment type="caution">
    <text evidence="2">The sequence shown here is derived from an EMBL/GenBank/DDBJ whole genome shotgun (WGS) entry which is preliminary data.</text>
</comment>
<proteinExistence type="predicted"/>
<name>A0ABW5PP20_9BACI</name>
<keyword evidence="1" id="KW-0812">Transmembrane</keyword>
<dbReference type="PANTHER" id="PTHR38442">
    <property type="entry name" value="INNER MEMBRANE PROTEIN-RELATED"/>
    <property type="match status" value="1"/>
</dbReference>
<keyword evidence="3" id="KW-1185">Reference proteome</keyword>
<dbReference type="EMBL" id="JBHUMR010000008">
    <property type="protein sequence ID" value="MFD2616611.1"/>
    <property type="molecule type" value="Genomic_DNA"/>
</dbReference>
<gene>
    <name evidence="2" type="ORF">ACFSTF_04725</name>
</gene>
<sequence>MKNRYLANSVLAIVFVIFVIAVILRHDYGSFYIVKLIYFMAEAALVGGIADWFAITALFRKPLGLPIPHTALISRHREKLIESVTKMVEHELLNQSLIKDKIQQISFVSLFIRYIDQTDGLKKLVEKLVNESPKLLKKFEQDKILIVLESWIKKKLRRFDINPFLYKIIDHQIQYGEIDKYIDWMIDIGISKIQEPEMKVQLSIFIDAMFQDYKKKGNWLEKSWGSFALGFLELTNVMNVQDMADSIYHELTQSLYRLKHRNHPLRLKAKCMLKESLSKLDKESSMKSAVDRWKLGVIDQIEIRPLLHAFIKGLSEYLEEKPSSNFISPSSIKPFLHAQLESYWNNFKENEELITIIEQRVTNWVIQIIEQEHIKIGMFVNESLNQFSNKDLEDLIESKVGSDLQWIRVNGSIVGAIIGFLLYLFMTLYGLLMSL</sequence>
<feature type="transmembrane region" description="Helical" evidence="1">
    <location>
        <begin position="6"/>
        <end position="24"/>
    </location>
</feature>
<feature type="transmembrane region" description="Helical" evidence="1">
    <location>
        <begin position="36"/>
        <end position="59"/>
    </location>
</feature>
<protein>
    <submittedName>
        <fullName evidence="2">DUF445 domain-containing protein</fullName>
    </submittedName>
</protein>
<evidence type="ECO:0000313" key="3">
    <source>
        <dbReference type="Proteomes" id="UP001597458"/>
    </source>
</evidence>